<organism evidence="2 3">
    <name type="scientific">Cochliobolus sativus</name>
    <name type="common">Common root rot and spot blotch fungus</name>
    <name type="synonym">Bipolaris sorokiniana</name>
    <dbReference type="NCBI Taxonomy" id="45130"/>
    <lineage>
        <taxon>Eukaryota</taxon>
        <taxon>Fungi</taxon>
        <taxon>Dikarya</taxon>
        <taxon>Ascomycota</taxon>
        <taxon>Pezizomycotina</taxon>
        <taxon>Dothideomycetes</taxon>
        <taxon>Pleosporomycetidae</taxon>
        <taxon>Pleosporales</taxon>
        <taxon>Pleosporineae</taxon>
        <taxon>Pleosporaceae</taxon>
        <taxon>Bipolaris</taxon>
    </lineage>
</organism>
<comment type="caution">
    <text evidence="2">The sequence shown here is derived from an EMBL/GenBank/DDBJ whole genome shotgun (WGS) entry which is preliminary data.</text>
</comment>
<evidence type="ECO:0000256" key="1">
    <source>
        <dbReference type="SAM" id="MobiDB-lite"/>
    </source>
</evidence>
<evidence type="ECO:0000313" key="3">
    <source>
        <dbReference type="Proteomes" id="UP000624244"/>
    </source>
</evidence>
<protein>
    <submittedName>
        <fullName evidence="2">Uncharacterized protein</fullName>
    </submittedName>
</protein>
<proteinExistence type="predicted"/>
<evidence type="ECO:0000313" key="2">
    <source>
        <dbReference type="EMBL" id="KAF5845387.1"/>
    </source>
</evidence>
<gene>
    <name evidence="2" type="ORF">GGP41_002960</name>
</gene>
<accession>A0A8H6DRI8</accession>
<sequence>MNTIHYFALVAPYGPRSGYINRRPFNTNSKASHRPIHSRFWTSFLNTYRAPLHHPHSLRTNYIYTMVCNRHFVSGVSPEKRRWHVHRHTRPAPHPHRRPRLYPFAPRKGEQTRRANGVLNAKQ</sequence>
<feature type="region of interest" description="Disordered" evidence="1">
    <location>
        <begin position="81"/>
        <end position="123"/>
    </location>
</feature>
<dbReference type="Proteomes" id="UP000624244">
    <property type="component" value="Unassembled WGS sequence"/>
</dbReference>
<dbReference type="AlphaFoldDB" id="A0A8H6DRI8"/>
<name>A0A8H6DRI8_COCSA</name>
<reference evidence="2" key="1">
    <citation type="submission" date="2019-11" db="EMBL/GenBank/DDBJ databases">
        <title>Bipolaris sorokiniana Genome sequencing.</title>
        <authorList>
            <person name="Wang H."/>
        </authorList>
    </citation>
    <scope>NUCLEOTIDE SEQUENCE</scope>
</reference>
<dbReference type="EMBL" id="WNKQ01000019">
    <property type="protein sequence ID" value="KAF5845387.1"/>
    <property type="molecule type" value="Genomic_DNA"/>
</dbReference>
<feature type="compositionally biased region" description="Basic residues" evidence="1">
    <location>
        <begin position="81"/>
        <end position="100"/>
    </location>
</feature>